<comment type="caution">
    <text evidence="1">The sequence shown here is derived from an EMBL/GenBank/DDBJ whole genome shotgun (WGS) entry which is preliminary data.</text>
</comment>
<organism evidence="1 2">
    <name type="scientific">Puccinia coronata f. sp. avenae</name>
    <dbReference type="NCBI Taxonomy" id="200324"/>
    <lineage>
        <taxon>Eukaryota</taxon>
        <taxon>Fungi</taxon>
        <taxon>Dikarya</taxon>
        <taxon>Basidiomycota</taxon>
        <taxon>Pucciniomycotina</taxon>
        <taxon>Pucciniomycetes</taxon>
        <taxon>Pucciniales</taxon>
        <taxon>Pucciniaceae</taxon>
        <taxon>Puccinia</taxon>
    </lineage>
</organism>
<gene>
    <name evidence="1" type="ORF">PCANC_26604</name>
</gene>
<protein>
    <submittedName>
        <fullName evidence="1">Uncharacterized protein</fullName>
    </submittedName>
</protein>
<proteinExistence type="predicted"/>
<keyword evidence="2" id="KW-1185">Reference proteome</keyword>
<accession>A0A2N5RWY0</accession>
<evidence type="ECO:0000313" key="1">
    <source>
        <dbReference type="EMBL" id="PLW05488.1"/>
    </source>
</evidence>
<dbReference type="EMBL" id="PGCJ01001431">
    <property type="protein sequence ID" value="PLW05488.1"/>
    <property type="molecule type" value="Genomic_DNA"/>
</dbReference>
<sequence>MTYHRLAPKSMTYHRLAPKSMTYHRLAPKSMTYHRLAPKSMTYPDDKVIDLYRLIRLVKSMCWVHHHVVT</sequence>
<name>A0A2N5RWY0_9BASI</name>
<dbReference type="Proteomes" id="UP000235388">
    <property type="component" value="Unassembled WGS sequence"/>
</dbReference>
<reference evidence="1 2" key="1">
    <citation type="submission" date="2017-11" db="EMBL/GenBank/DDBJ databases">
        <title>De novo assembly and phasing of dikaryotic genomes from two isolates of Puccinia coronata f. sp. avenae, the causal agent of oat crown rust.</title>
        <authorList>
            <person name="Miller M.E."/>
            <person name="Zhang Y."/>
            <person name="Omidvar V."/>
            <person name="Sperschneider J."/>
            <person name="Schwessinger B."/>
            <person name="Raley C."/>
            <person name="Palmer J.M."/>
            <person name="Garnica D."/>
            <person name="Upadhyaya N."/>
            <person name="Rathjen J."/>
            <person name="Taylor J.M."/>
            <person name="Park R.F."/>
            <person name="Dodds P.N."/>
            <person name="Hirsch C.D."/>
            <person name="Kianian S.F."/>
            <person name="Figueroa M."/>
        </authorList>
    </citation>
    <scope>NUCLEOTIDE SEQUENCE [LARGE SCALE GENOMIC DNA]</scope>
    <source>
        <strain evidence="1">12NC29</strain>
    </source>
</reference>
<evidence type="ECO:0000313" key="2">
    <source>
        <dbReference type="Proteomes" id="UP000235388"/>
    </source>
</evidence>
<dbReference type="AlphaFoldDB" id="A0A2N5RWY0"/>